<gene>
    <name evidence="2" type="ORF">K435DRAFT_383472</name>
</gene>
<keyword evidence="1" id="KW-1133">Transmembrane helix</keyword>
<dbReference type="AlphaFoldDB" id="A0A4S8MI20"/>
<organism evidence="2 3">
    <name type="scientific">Dendrothele bispora (strain CBS 962.96)</name>
    <dbReference type="NCBI Taxonomy" id="1314807"/>
    <lineage>
        <taxon>Eukaryota</taxon>
        <taxon>Fungi</taxon>
        <taxon>Dikarya</taxon>
        <taxon>Basidiomycota</taxon>
        <taxon>Agaricomycotina</taxon>
        <taxon>Agaricomycetes</taxon>
        <taxon>Agaricomycetidae</taxon>
        <taxon>Agaricales</taxon>
        <taxon>Agaricales incertae sedis</taxon>
        <taxon>Dendrothele</taxon>
    </lineage>
</organism>
<feature type="transmembrane region" description="Helical" evidence="1">
    <location>
        <begin position="6"/>
        <end position="26"/>
    </location>
</feature>
<proteinExistence type="predicted"/>
<sequence>MPQPALGGDCSVAVGVVLTVAFAHIIKKIKRVSTEMSEVERTLEGLYLILTTMAPVKLDLGVKKHPGAVCHVTWLCSLSWTPSRISISPVY</sequence>
<dbReference type="Proteomes" id="UP000297245">
    <property type="component" value="Unassembled WGS sequence"/>
</dbReference>
<name>A0A4S8MI20_DENBC</name>
<reference evidence="2 3" key="1">
    <citation type="journal article" date="2019" name="Nat. Ecol. Evol.">
        <title>Megaphylogeny resolves global patterns of mushroom evolution.</title>
        <authorList>
            <person name="Varga T."/>
            <person name="Krizsan K."/>
            <person name="Foldi C."/>
            <person name="Dima B."/>
            <person name="Sanchez-Garcia M."/>
            <person name="Sanchez-Ramirez S."/>
            <person name="Szollosi G.J."/>
            <person name="Szarkandi J.G."/>
            <person name="Papp V."/>
            <person name="Albert L."/>
            <person name="Andreopoulos W."/>
            <person name="Angelini C."/>
            <person name="Antonin V."/>
            <person name="Barry K.W."/>
            <person name="Bougher N.L."/>
            <person name="Buchanan P."/>
            <person name="Buyck B."/>
            <person name="Bense V."/>
            <person name="Catcheside P."/>
            <person name="Chovatia M."/>
            <person name="Cooper J."/>
            <person name="Damon W."/>
            <person name="Desjardin D."/>
            <person name="Finy P."/>
            <person name="Geml J."/>
            <person name="Haridas S."/>
            <person name="Hughes K."/>
            <person name="Justo A."/>
            <person name="Karasinski D."/>
            <person name="Kautmanova I."/>
            <person name="Kiss B."/>
            <person name="Kocsube S."/>
            <person name="Kotiranta H."/>
            <person name="LaButti K.M."/>
            <person name="Lechner B.E."/>
            <person name="Liimatainen K."/>
            <person name="Lipzen A."/>
            <person name="Lukacs Z."/>
            <person name="Mihaltcheva S."/>
            <person name="Morgado L.N."/>
            <person name="Niskanen T."/>
            <person name="Noordeloos M.E."/>
            <person name="Ohm R.A."/>
            <person name="Ortiz-Santana B."/>
            <person name="Ovrebo C."/>
            <person name="Racz N."/>
            <person name="Riley R."/>
            <person name="Savchenko A."/>
            <person name="Shiryaev A."/>
            <person name="Soop K."/>
            <person name="Spirin V."/>
            <person name="Szebenyi C."/>
            <person name="Tomsovsky M."/>
            <person name="Tulloss R.E."/>
            <person name="Uehling J."/>
            <person name="Grigoriev I.V."/>
            <person name="Vagvolgyi C."/>
            <person name="Papp T."/>
            <person name="Martin F.M."/>
            <person name="Miettinen O."/>
            <person name="Hibbett D.S."/>
            <person name="Nagy L.G."/>
        </authorList>
    </citation>
    <scope>NUCLEOTIDE SEQUENCE [LARGE SCALE GENOMIC DNA]</scope>
    <source>
        <strain evidence="2 3">CBS 962.96</strain>
    </source>
</reference>
<dbReference type="EMBL" id="ML179084">
    <property type="protein sequence ID" value="THV01824.1"/>
    <property type="molecule type" value="Genomic_DNA"/>
</dbReference>
<evidence type="ECO:0000313" key="2">
    <source>
        <dbReference type="EMBL" id="THV01824.1"/>
    </source>
</evidence>
<keyword evidence="1" id="KW-0472">Membrane</keyword>
<protein>
    <submittedName>
        <fullName evidence="2">Uncharacterized protein</fullName>
    </submittedName>
</protein>
<accession>A0A4S8MI20</accession>
<evidence type="ECO:0000313" key="3">
    <source>
        <dbReference type="Proteomes" id="UP000297245"/>
    </source>
</evidence>
<keyword evidence="1" id="KW-0812">Transmembrane</keyword>
<evidence type="ECO:0000256" key="1">
    <source>
        <dbReference type="SAM" id="Phobius"/>
    </source>
</evidence>
<keyword evidence="3" id="KW-1185">Reference proteome</keyword>